<keyword evidence="2" id="KW-1185">Reference proteome</keyword>
<dbReference type="AlphaFoldDB" id="A0A9P5XQA9"/>
<dbReference type="Proteomes" id="UP000807342">
    <property type="component" value="Unassembled WGS sequence"/>
</dbReference>
<dbReference type="OrthoDB" id="5593278at2759"/>
<dbReference type="InterPro" id="IPR053720">
    <property type="entry name" value="Psm_Assembly_Chaperone"/>
</dbReference>
<dbReference type="GO" id="GO:0043248">
    <property type="term" value="P:proteasome assembly"/>
    <property type="evidence" value="ECO:0007669"/>
    <property type="project" value="InterPro"/>
</dbReference>
<proteinExistence type="predicted"/>
<comment type="caution">
    <text evidence="1">The sequence shown here is derived from an EMBL/GenBank/DDBJ whole genome shotgun (WGS) entry which is preliminary data.</text>
</comment>
<reference evidence="1" key="1">
    <citation type="submission" date="2020-11" db="EMBL/GenBank/DDBJ databases">
        <authorList>
            <consortium name="DOE Joint Genome Institute"/>
            <person name="Ahrendt S."/>
            <person name="Riley R."/>
            <person name="Andreopoulos W."/>
            <person name="Labutti K."/>
            <person name="Pangilinan J."/>
            <person name="Ruiz-Duenas F.J."/>
            <person name="Barrasa J.M."/>
            <person name="Sanchez-Garcia M."/>
            <person name="Camarero S."/>
            <person name="Miyauchi S."/>
            <person name="Serrano A."/>
            <person name="Linde D."/>
            <person name="Babiker R."/>
            <person name="Drula E."/>
            <person name="Ayuso-Fernandez I."/>
            <person name="Pacheco R."/>
            <person name="Padilla G."/>
            <person name="Ferreira P."/>
            <person name="Barriuso J."/>
            <person name="Kellner H."/>
            <person name="Castanera R."/>
            <person name="Alfaro M."/>
            <person name="Ramirez L."/>
            <person name="Pisabarro A.G."/>
            <person name="Kuo A."/>
            <person name="Tritt A."/>
            <person name="Lipzen A."/>
            <person name="He G."/>
            <person name="Yan M."/>
            <person name="Ng V."/>
            <person name="Cullen D."/>
            <person name="Martin F."/>
            <person name="Rosso M.-N."/>
            <person name="Henrissat B."/>
            <person name="Hibbett D."/>
            <person name="Martinez A.T."/>
            <person name="Grigoriev I.V."/>
        </authorList>
    </citation>
    <scope>NUCLEOTIDE SEQUENCE</scope>
    <source>
        <strain evidence="1">MF-IS2</strain>
    </source>
</reference>
<dbReference type="PANTHER" id="PTHR31051:SF1">
    <property type="entry name" value="PROTEASOME ASSEMBLY CHAPERONE 3"/>
    <property type="match status" value="1"/>
</dbReference>
<evidence type="ECO:0000313" key="2">
    <source>
        <dbReference type="Proteomes" id="UP000807342"/>
    </source>
</evidence>
<dbReference type="PANTHER" id="PTHR31051">
    <property type="entry name" value="PROTEASOME ASSEMBLY CHAPERONE 3"/>
    <property type="match status" value="1"/>
</dbReference>
<accession>A0A9P5XQA9</accession>
<evidence type="ECO:0000313" key="1">
    <source>
        <dbReference type="EMBL" id="KAF9454557.1"/>
    </source>
</evidence>
<organism evidence="1 2">
    <name type="scientific">Macrolepiota fuliginosa MF-IS2</name>
    <dbReference type="NCBI Taxonomy" id="1400762"/>
    <lineage>
        <taxon>Eukaryota</taxon>
        <taxon>Fungi</taxon>
        <taxon>Dikarya</taxon>
        <taxon>Basidiomycota</taxon>
        <taxon>Agaricomycotina</taxon>
        <taxon>Agaricomycetes</taxon>
        <taxon>Agaricomycetidae</taxon>
        <taxon>Agaricales</taxon>
        <taxon>Agaricineae</taxon>
        <taxon>Agaricaceae</taxon>
        <taxon>Macrolepiota</taxon>
    </lineage>
</organism>
<name>A0A9P5XQA9_9AGAR</name>
<protein>
    <recommendedName>
        <fullName evidence="3">Proteasome assembly chaperone 3</fullName>
    </recommendedName>
</protein>
<evidence type="ECO:0008006" key="3">
    <source>
        <dbReference type="Google" id="ProtNLM"/>
    </source>
</evidence>
<gene>
    <name evidence="1" type="ORF">P691DRAFT_770452</name>
</gene>
<sequence length="152" mass="16328">MQQHQHQVINGIDTDIVIQRYSDRTLVLVTQLGKVGNLIQASIPPTTVLPPPPLVPGQLPQPSPAIQLTNLLGGASSEHDQTLRSLYISQIATLVWMSESSSALDLGRKSVIVGLALKQGEDGENGLSKSERSVFHGIMALVQDMLGQYPGL</sequence>
<dbReference type="InterPro" id="IPR018788">
    <property type="entry name" value="Proteasome_assmbl_chp_3"/>
</dbReference>
<dbReference type="Gene3D" id="3.30.230.90">
    <property type="match status" value="1"/>
</dbReference>
<dbReference type="EMBL" id="MU151053">
    <property type="protein sequence ID" value="KAF9454557.1"/>
    <property type="molecule type" value="Genomic_DNA"/>
</dbReference>